<dbReference type="PRINTS" id="PR00011">
    <property type="entry name" value="EGFLAMININ"/>
</dbReference>
<feature type="chain" id="PRO_5039074088" evidence="2">
    <location>
        <begin position="23"/>
        <end position="858"/>
    </location>
</feature>
<evidence type="ECO:0000313" key="5">
    <source>
        <dbReference type="EMBL" id="KAH3881007.1"/>
    </source>
</evidence>
<feature type="domain" description="Laminin EGF-like" evidence="3">
    <location>
        <begin position="522"/>
        <end position="558"/>
    </location>
</feature>
<reference evidence="5" key="1">
    <citation type="journal article" date="2019" name="bioRxiv">
        <title>The Genome of the Zebra Mussel, Dreissena polymorpha: A Resource for Invasive Species Research.</title>
        <authorList>
            <person name="McCartney M.A."/>
            <person name="Auch B."/>
            <person name="Kono T."/>
            <person name="Mallez S."/>
            <person name="Zhang Y."/>
            <person name="Obille A."/>
            <person name="Becker A."/>
            <person name="Abrahante J.E."/>
            <person name="Garbe J."/>
            <person name="Badalamenti J.P."/>
            <person name="Herman A."/>
            <person name="Mangelson H."/>
            <person name="Liachko I."/>
            <person name="Sullivan S."/>
            <person name="Sone E.D."/>
            <person name="Koren S."/>
            <person name="Silverstein K.A.T."/>
            <person name="Beckman K.B."/>
            <person name="Gohl D.M."/>
        </authorList>
    </citation>
    <scope>NUCLEOTIDE SEQUENCE</scope>
    <source>
        <strain evidence="5">Duluth1</strain>
        <tissue evidence="5">Whole animal</tissue>
    </source>
</reference>
<feature type="domain" description="EGF-like" evidence="4">
    <location>
        <begin position="729"/>
        <end position="761"/>
    </location>
</feature>
<dbReference type="Proteomes" id="UP000828390">
    <property type="component" value="Unassembled WGS sequence"/>
</dbReference>
<feature type="domain" description="Laminin EGF-like" evidence="3">
    <location>
        <begin position="565"/>
        <end position="601"/>
    </location>
</feature>
<dbReference type="InterPro" id="IPR042635">
    <property type="entry name" value="MEGF10/SREC1/2-like"/>
</dbReference>
<dbReference type="PANTHER" id="PTHR24043">
    <property type="entry name" value="SCAVENGER RECEPTOR CLASS F"/>
    <property type="match status" value="1"/>
</dbReference>
<evidence type="ECO:0000313" key="6">
    <source>
        <dbReference type="Proteomes" id="UP000828390"/>
    </source>
</evidence>
<dbReference type="InterPro" id="IPR002049">
    <property type="entry name" value="LE_dom"/>
</dbReference>
<sequence>MEYQKLRILTLCIIACIVYVSGRPCDVDKVGIHRFGKNCSLRCHCRNNESCDEAGACANGCAPGMFGPGCQYVDIAHDDPEVARHSDNLEFLDHQYANLAVDPDLSTCSFTKEAASQTGHPWWSHWFPYDVIFTYIEFYVHLNYTEFMSHYRVSVANLSKEHHSNKQLLATERLCNEIGVDDEKLKMPTSGTLAVIGVFCREPVVGNTIRIELLRSRSQLVLCDVNISQGRNMAFSKSTNASSISEGDLVHITDDIVQVKRDECFVSRKDNSSWLMIDFGAKVQITQIHIVPFKRENNLNGYHIDVKEIDQDLLRNVYQDSSINSKGSEQDTLNITFVTTSLYITRRGHNPSKIAVCEVRAFGDCPESSCGYDCSEECYCRPPYTLFDKIAGRCPHDCLNDSRWTYRCDQVCNVNHWGNGCSHTCGHCANGLPCDVQTGRCPQGCLNDSRWTDRCDQVCNANHWGNGCNHTCGHCANGLPCDVQTGRCLEGCEPGYQNTTFCKENCEAGTFGQNCSQNCSKHCQGPCNHVNGHCACKPGYLSPNCSDACKAGTFGLNCSTKCSHNCNGICNHETGYCACKAGYRAPNCSADCEAGTFGQNCSQNCSKNCQGPCNHVNGHCVCKPGFMSPNCSHACKAGTFGSNCSTKCSHNCNGNCNHETGYCACKAGYRAPNCSADCEAGTFGQNCSQNCSKHCQGPCNHVNGHCACKPGYLSPNCSHACKAGTFGLNCSTKCSHNCNGNCNHETGYCACKSGYRAPNCSAVCGAGTFGQNCSQNCSNNCQGLCDHVTGHCACKSGYRSPNCSYACEIGKFGQNCSQNCSTNCQGLCEHVSGYCTCKPGYRSPYCLDVCEPGSFGEN</sequence>
<dbReference type="SMART" id="SM00181">
    <property type="entry name" value="EGF"/>
    <property type="match status" value="9"/>
</dbReference>
<reference evidence="5" key="2">
    <citation type="submission" date="2020-11" db="EMBL/GenBank/DDBJ databases">
        <authorList>
            <person name="McCartney M.A."/>
            <person name="Auch B."/>
            <person name="Kono T."/>
            <person name="Mallez S."/>
            <person name="Becker A."/>
            <person name="Gohl D.M."/>
            <person name="Silverstein K.A.T."/>
            <person name="Koren S."/>
            <person name="Bechman K.B."/>
            <person name="Herman A."/>
            <person name="Abrahante J.E."/>
            <person name="Garbe J."/>
        </authorList>
    </citation>
    <scope>NUCLEOTIDE SEQUENCE</scope>
    <source>
        <strain evidence="5">Duluth1</strain>
        <tissue evidence="5">Whole animal</tissue>
    </source>
</reference>
<dbReference type="GO" id="GO:0005044">
    <property type="term" value="F:scavenger receptor activity"/>
    <property type="evidence" value="ECO:0007669"/>
    <property type="project" value="InterPro"/>
</dbReference>
<organism evidence="5 6">
    <name type="scientific">Dreissena polymorpha</name>
    <name type="common">Zebra mussel</name>
    <name type="synonym">Mytilus polymorpha</name>
    <dbReference type="NCBI Taxonomy" id="45954"/>
    <lineage>
        <taxon>Eukaryota</taxon>
        <taxon>Metazoa</taxon>
        <taxon>Spiralia</taxon>
        <taxon>Lophotrochozoa</taxon>
        <taxon>Mollusca</taxon>
        <taxon>Bivalvia</taxon>
        <taxon>Autobranchia</taxon>
        <taxon>Heteroconchia</taxon>
        <taxon>Euheterodonta</taxon>
        <taxon>Imparidentia</taxon>
        <taxon>Neoheterodontei</taxon>
        <taxon>Myida</taxon>
        <taxon>Dreissenoidea</taxon>
        <taxon>Dreissenidae</taxon>
        <taxon>Dreissena</taxon>
    </lineage>
</organism>
<feature type="domain" description="EGF-like" evidence="4">
    <location>
        <begin position="819"/>
        <end position="847"/>
    </location>
</feature>
<evidence type="ECO:0000259" key="3">
    <source>
        <dbReference type="SMART" id="SM00180"/>
    </source>
</evidence>
<dbReference type="AlphaFoldDB" id="A0A9D4MTK6"/>
<feature type="domain" description="Laminin EGF-like" evidence="3">
    <location>
        <begin position="651"/>
        <end position="687"/>
    </location>
</feature>
<evidence type="ECO:0000259" key="4">
    <source>
        <dbReference type="SMART" id="SM00181"/>
    </source>
</evidence>
<feature type="domain" description="EGF-like" evidence="4">
    <location>
        <begin position="772"/>
        <end position="804"/>
    </location>
</feature>
<feature type="domain" description="EGF-like" evidence="4">
    <location>
        <begin position="557"/>
        <end position="589"/>
    </location>
</feature>
<keyword evidence="1" id="KW-0245">EGF-like domain</keyword>
<feature type="domain" description="EGF-like" evidence="4">
    <location>
        <begin position="600"/>
        <end position="632"/>
    </location>
</feature>
<evidence type="ECO:0000256" key="1">
    <source>
        <dbReference type="ARBA" id="ARBA00022536"/>
    </source>
</evidence>
<keyword evidence="6" id="KW-1185">Reference proteome</keyword>
<feature type="domain" description="EGF-like" evidence="4">
    <location>
        <begin position="38"/>
        <end position="71"/>
    </location>
</feature>
<name>A0A9D4MTK6_DREPO</name>
<feature type="domain" description="Laminin EGF-like" evidence="3">
    <location>
        <begin position="737"/>
        <end position="773"/>
    </location>
</feature>
<feature type="domain" description="EGF-like" evidence="4">
    <location>
        <begin position="643"/>
        <end position="675"/>
    </location>
</feature>
<dbReference type="InterPro" id="IPR000742">
    <property type="entry name" value="EGF"/>
</dbReference>
<comment type="caution">
    <text evidence="5">The sequence shown here is derived from an EMBL/GenBank/DDBJ whole genome shotgun (WGS) entry which is preliminary data.</text>
</comment>
<dbReference type="OrthoDB" id="10252017at2759"/>
<feature type="signal peptide" evidence="2">
    <location>
        <begin position="1"/>
        <end position="22"/>
    </location>
</feature>
<accession>A0A9D4MTK6</accession>
<feature type="domain" description="EGF-like" evidence="4">
    <location>
        <begin position="514"/>
        <end position="546"/>
    </location>
</feature>
<keyword evidence="2" id="KW-0732">Signal</keyword>
<dbReference type="EMBL" id="JAIWYP010000001">
    <property type="protein sequence ID" value="KAH3881007.1"/>
    <property type="molecule type" value="Genomic_DNA"/>
</dbReference>
<dbReference type="PANTHER" id="PTHR24043:SF8">
    <property type="entry name" value="EGF-LIKE DOMAIN-CONTAINING PROTEIN"/>
    <property type="match status" value="1"/>
</dbReference>
<dbReference type="InterPro" id="IPR008979">
    <property type="entry name" value="Galactose-bd-like_sf"/>
</dbReference>
<protein>
    <submittedName>
        <fullName evidence="5">Uncharacterized protein</fullName>
    </submittedName>
</protein>
<dbReference type="Gene3D" id="2.60.120.260">
    <property type="entry name" value="Galactose-binding domain-like"/>
    <property type="match status" value="2"/>
</dbReference>
<proteinExistence type="predicted"/>
<dbReference type="SUPFAM" id="SSF49785">
    <property type="entry name" value="Galactose-binding domain-like"/>
    <property type="match status" value="1"/>
</dbReference>
<dbReference type="SMART" id="SM00180">
    <property type="entry name" value="EGF_Lam"/>
    <property type="match status" value="5"/>
</dbReference>
<feature type="domain" description="Laminin EGF-like" evidence="3">
    <location>
        <begin position="608"/>
        <end position="644"/>
    </location>
</feature>
<dbReference type="Gene3D" id="2.170.300.10">
    <property type="entry name" value="Tie2 ligand-binding domain superfamily"/>
    <property type="match status" value="3"/>
</dbReference>
<gene>
    <name evidence="5" type="ORF">DPMN_004930</name>
</gene>
<feature type="domain" description="EGF-like" evidence="4">
    <location>
        <begin position="686"/>
        <end position="718"/>
    </location>
</feature>
<evidence type="ECO:0000256" key="2">
    <source>
        <dbReference type="SAM" id="SignalP"/>
    </source>
</evidence>